<proteinExistence type="predicted"/>
<dbReference type="GO" id="GO:0003723">
    <property type="term" value="F:RNA binding"/>
    <property type="evidence" value="ECO:0007669"/>
    <property type="project" value="UniProtKB-UniRule"/>
</dbReference>
<dbReference type="PANTHER" id="PTHR11176:SF47">
    <property type="entry name" value="(RAPE) HYPOTHETICAL PROTEIN"/>
    <property type="match status" value="1"/>
</dbReference>
<evidence type="ECO:0000256" key="1">
    <source>
        <dbReference type="ARBA" id="ARBA00022884"/>
    </source>
</evidence>
<keyword evidence="6" id="KW-1185">Reference proteome</keyword>
<dbReference type="AlphaFoldDB" id="A0ABC8KLL9"/>
<gene>
    <name evidence="5" type="ORF">ERUC_LOCUS22428</name>
</gene>
<comment type="caution">
    <text evidence="5">The sequence shown here is derived from an EMBL/GenBank/DDBJ whole genome shotgun (WGS) entry which is preliminary data.</text>
</comment>
<evidence type="ECO:0000313" key="6">
    <source>
        <dbReference type="Proteomes" id="UP001642260"/>
    </source>
</evidence>
<dbReference type="InterPro" id="IPR012677">
    <property type="entry name" value="Nucleotide-bd_a/b_plait_sf"/>
</dbReference>
<protein>
    <recommendedName>
        <fullName evidence="4">RRM domain-containing protein</fullName>
    </recommendedName>
</protein>
<dbReference type="Gene3D" id="3.30.70.330">
    <property type="match status" value="1"/>
</dbReference>
<sequence length="322" mass="35877">MAQPNNNNNNNGDDDQKYKKIFVGGLAWIVTTDILRRYFQENYGEVVDANVVSESLPGGNLKSKGYGFVTFRDVESANKACEHPPPMIEGRRTTVNLAYRRVKNNANQSNQTGLLNTFTNLKIAGSFNQMAWHPYQNGWFHQGAWHQYPLFNAFPHFPQGYWDSHYGAYRYINGVSHHPCPYTVTNSVRPAGVSQPPRGPRFEEITDPNPEAVSTADAVSNVNNVEDTETGSDGDQQMGKDQEGEISSGQESGAEQDVKDEQEKIVSGEDDDTKHGAGVTDQLCLTIQTETSENTPQENGLDHEEKTRHMEVGLTTNNNAYE</sequence>
<evidence type="ECO:0000256" key="3">
    <source>
        <dbReference type="SAM" id="MobiDB-lite"/>
    </source>
</evidence>
<dbReference type="EMBL" id="CAKOAT010219598">
    <property type="protein sequence ID" value="CAH8356673.1"/>
    <property type="molecule type" value="Genomic_DNA"/>
</dbReference>
<dbReference type="PANTHER" id="PTHR11176">
    <property type="entry name" value="BOULE-RELATED"/>
    <property type="match status" value="1"/>
</dbReference>
<evidence type="ECO:0000256" key="2">
    <source>
        <dbReference type="PROSITE-ProRule" id="PRU00176"/>
    </source>
</evidence>
<feature type="domain" description="RRM" evidence="4">
    <location>
        <begin position="19"/>
        <end position="100"/>
    </location>
</feature>
<reference evidence="5 6" key="1">
    <citation type="submission" date="2022-03" db="EMBL/GenBank/DDBJ databases">
        <authorList>
            <person name="Macdonald S."/>
            <person name="Ahmed S."/>
            <person name="Newling K."/>
        </authorList>
    </citation>
    <scope>NUCLEOTIDE SEQUENCE [LARGE SCALE GENOMIC DNA]</scope>
</reference>
<dbReference type="Proteomes" id="UP001642260">
    <property type="component" value="Unassembled WGS sequence"/>
</dbReference>
<name>A0ABC8KLL9_ERUVS</name>
<dbReference type="InterPro" id="IPR035979">
    <property type="entry name" value="RBD_domain_sf"/>
</dbReference>
<dbReference type="PROSITE" id="PS50102">
    <property type="entry name" value="RRM"/>
    <property type="match status" value="1"/>
</dbReference>
<feature type="compositionally biased region" description="Polar residues" evidence="3">
    <location>
        <begin position="283"/>
        <end position="298"/>
    </location>
</feature>
<organism evidence="5 6">
    <name type="scientific">Eruca vesicaria subsp. sativa</name>
    <name type="common">Garden rocket</name>
    <name type="synonym">Eruca sativa</name>
    <dbReference type="NCBI Taxonomy" id="29727"/>
    <lineage>
        <taxon>Eukaryota</taxon>
        <taxon>Viridiplantae</taxon>
        <taxon>Streptophyta</taxon>
        <taxon>Embryophyta</taxon>
        <taxon>Tracheophyta</taxon>
        <taxon>Spermatophyta</taxon>
        <taxon>Magnoliopsida</taxon>
        <taxon>eudicotyledons</taxon>
        <taxon>Gunneridae</taxon>
        <taxon>Pentapetalae</taxon>
        <taxon>rosids</taxon>
        <taxon>malvids</taxon>
        <taxon>Brassicales</taxon>
        <taxon>Brassicaceae</taxon>
        <taxon>Brassiceae</taxon>
        <taxon>Eruca</taxon>
    </lineage>
</organism>
<dbReference type="SUPFAM" id="SSF54928">
    <property type="entry name" value="RNA-binding domain, RBD"/>
    <property type="match status" value="1"/>
</dbReference>
<evidence type="ECO:0000313" key="5">
    <source>
        <dbReference type="EMBL" id="CAH8356673.1"/>
    </source>
</evidence>
<dbReference type="InterPro" id="IPR000504">
    <property type="entry name" value="RRM_dom"/>
</dbReference>
<evidence type="ECO:0000259" key="4">
    <source>
        <dbReference type="PROSITE" id="PS50102"/>
    </source>
</evidence>
<accession>A0ABC8KLL9</accession>
<dbReference type="Pfam" id="PF00076">
    <property type="entry name" value="RRM_1"/>
    <property type="match status" value="1"/>
</dbReference>
<feature type="compositionally biased region" description="Basic and acidic residues" evidence="3">
    <location>
        <begin position="300"/>
        <end position="311"/>
    </location>
</feature>
<feature type="compositionally biased region" description="Basic and acidic residues" evidence="3">
    <location>
        <begin position="256"/>
        <end position="275"/>
    </location>
</feature>
<dbReference type="SMART" id="SM00360">
    <property type="entry name" value="RRM"/>
    <property type="match status" value="1"/>
</dbReference>
<feature type="region of interest" description="Disordered" evidence="3">
    <location>
        <begin position="189"/>
        <end position="322"/>
    </location>
</feature>
<keyword evidence="1 2" id="KW-0694">RNA-binding</keyword>